<keyword evidence="3" id="KW-0808">Transferase</keyword>
<dbReference type="InterPro" id="IPR001173">
    <property type="entry name" value="Glyco_trans_2-like"/>
</dbReference>
<evidence type="ECO:0000256" key="2">
    <source>
        <dbReference type="ARBA" id="ARBA00022676"/>
    </source>
</evidence>
<dbReference type="EMBL" id="MGES01000043">
    <property type="protein sequence ID" value="OGL88510.1"/>
    <property type="molecule type" value="Genomic_DNA"/>
</dbReference>
<sequence length="363" mass="41928">MKPKIAIVYLSFHCEPYINDVVNALERLTYPKDMVTFVIVDNPHPTFGSSAPYLMEHVMPKSGVTIPETIVIANETNEGFAGGNNRGVVWALEHGCDYVYFHNNDAFMDPGCLEPIVEAMERDATIAIAQSLIRLYPDTERINSAGNALHFLGFGYCRDYKARASDVALPPVCDIPYASGAAMMVRSSFMRDHGAWDNDFFLYHEDTDFSLRARTRGYRVVLARDSVMYHQYEFKRSVSKYFWMERNRFAILLLYYRWATLFLILPALILVEIGTAPIAMMNGWWRERLKSYCYWLQPKHLHVWLQKRRVIQRARTVGDRALLAFTTGKILFQEAEVDSPMVRYVANPVLSAYLRVVKKIVFW</sequence>
<evidence type="ECO:0000256" key="3">
    <source>
        <dbReference type="ARBA" id="ARBA00022679"/>
    </source>
</evidence>
<comment type="caution">
    <text evidence="6">The sequence shown here is derived from an EMBL/GenBank/DDBJ whole genome shotgun (WGS) entry which is preliminary data.</text>
</comment>
<dbReference type="GO" id="GO:0016757">
    <property type="term" value="F:glycosyltransferase activity"/>
    <property type="evidence" value="ECO:0007669"/>
    <property type="project" value="UniProtKB-KW"/>
</dbReference>
<dbReference type="STRING" id="1802410.A3H75_02635"/>
<dbReference type="Proteomes" id="UP000176678">
    <property type="component" value="Unassembled WGS sequence"/>
</dbReference>
<dbReference type="Gene3D" id="3.90.550.10">
    <property type="entry name" value="Spore Coat Polysaccharide Biosynthesis Protein SpsA, Chain A"/>
    <property type="match status" value="1"/>
</dbReference>
<dbReference type="Pfam" id="PF13632">
    <property type="entry name" value="Glyco_trans_2_3"/>
    <property type="match status" value="1"/>
</dbReference>
<reference evidence="6 7" key="1">
    <citation type="journal article" date="2016" name="Nat. Commun.">
        <title>Thousands of microbial genomes shed light on interconnected biogeochemical processes in an aquifer system.</title>
        <authorList>
            <person name="Anantharaman K."/>
            <person name="Brown C.T."/>
            <person name="Hug L.A."/>
            <person name="Sharon I."/>
            <person name="Castelle C.J."/>
            <person name="Probst A.J."/>
            <person name="Thomas B.C."/>
            <person name="Singh A."/>
            <person name="Wilkins M.J."/>
            <person name="Karaoz U."/>
            <person name="Brodie E.L."/>
            <person name="Williams K.H."/>
            <person name="Hubbard S.S."/>
            <person name="Banfield J.F."/>
        </authorList>
    </citation>
    <scope>NUCLEOTIDE SEQUENCE [LARGE SCALE GENOMIC DNA]</scope>
</reference>
<keyword evidence="4" id="KW-0812">Transmembrane</keyword>
<accession>A0A1F7VD75</accession>
<evidence type="ECO:0000256" key="4">
    <source>
        <dbReference type="SAM" id="Phobius"/>
    </source>
</evidence>
<dbReference type="PANTHER" id="PTHR43179">
    <property type="entry name" value="RHAMNOSYLTRANSFERASE WBBL"/>
    <property type="match status" value="1"/>
</dbReference>
<proteinExistence type="inferred from homology"/>
<keyword evidence="4" id="KW-1133">Transmembrane helix</keyword>
<keyword evidence="2" id="KW-0328">Glycosyltransferase</keyword>
<evidence type="ECO:0000313" key="7">
    <source>
        <dbReference type="Proteomes" id="UP000176678"/>
    </source>
</evidence>
<organism evidence="6 7">
    <name type="scientific">Candidatus Uhrbacteria bacterium RIFCSPLOWO2_02_FULL_51_9</name>
    <dbReference type="NCBI Taxonomy" id="1802410"/>
    <lineage>
        <taxon>Bacteria</taxon>
        <taxon>Candidatus Uhriibacteriota</taxon>
    </lineage>
</organism>
<keyword evidence="4" id="KW-0472">Membrane</keyword>
<feature type="transmembrane region" description="Helical" evidence="4">
    <location>
        <begin position="255"/>
        <end position="280"/>
    </location>
</feature>
<feature type="domain" description="Glycosyltransferase 2-like" evidence="5">
    <location>
        <begin position="98"/>
        <end position="244"/>
    </location>
</feature>
<evidence type="ECO:0000313" key="6">
    <source>
        <dbReference type="EMBL" id="OGL88510.1"/>
    </source>
</evidence>
<evidence type="ECO:0000259" key="5">
    <source>
        <dbReference type="Pfam" id="PF13632"/>
    </source>
</evidence>
<protein>
    <recommendedName>
        <fullName evidence="5">Glycosyltransferase 2-like domain-containing protein</fullName>
    </recommendedName>
</protein>
<comment type="similarity">
    <text evidence="1">Belongs to the glycosyltransferase 2 family.</text>
</comment>
<dbReference type="PANTHER" id="PTHR43179:SF12">
    <property type="entry name" value="GALACTOFURANOSYLTRANSFERASE GLFT2"/>
    <property type="match status" value="1"/>
</dbReference>
<dbReference type="AlphaFoldDB" id="A0A1F7VD75"/>
<gene>
    <name evidence="6" type="ORF">A3H75_02635</name>
</gene>
<name>A0A1F7VD75_9BACT</name>
<evidence type="ECO:0000256" key="1">
    <source>
        <dbReference type="ARBA" id="ARBA00006739"/>
    </source>
</evidence>
<dbReference type="InterPro" id="IPR029044">
    <property type="entry name" value="Nucleotide-diphossugar_trans"/>
</dbReference>
<dbReference type="SUPFAM" id="SSF53448">
    <property type="entry name" value="Nucleotide-diphospho-sugar transferases"/>
    <property type="match status" value="1"/>
</dbReference>